<keyword evidence="2" id="KW-0479">Metal-binding</keyword>
<dbReference type="STRING" id="74557.A0A1V9YT16"/>
<dbReference type="InterPro" id="IPR008972">
    <property type="entry name" value="Cupredoxin"/>
</dbReference>
<evidence type="ECO:0000259" key="5">
    <source>
        <dbReference type="Pfam" id="PF07731"/>
    </source>
</evidence>
<evidence type="ECO:0000256" key="4">
    <source>
        <dbReference type="SAM" id="Phobius"/>
    </source>
</evidence>
<dbReference type="InterPro" id="IPR045087">
    <property type="entry name" value="Cu-oxidase_fam"/>
</dbReference>
<proteinExistence type="inferred from homology"/>
<dbReference type="CDD" id="cd13853">
    <property type="entry name" value="CuRO_1_Tth-MCO_like"/>
    <property type="match status" value="1"/>
</dbReference>
<evidence type="ECO:0000313" key="8">
    <source>
        <dbReference type="Proteomes" id="UP000243217"/>
    </source>
</evidence>
<comment type="caution">
    <text evidence="7">The sequence shown here is derived from an EMBL/GenBank/DDBJ whole genome shotgun (WGS) entry which is preliminary data.</text>
</comment>
<feature type="non-terminal residue" evidence="7">
    <location>
        <position position="550"/>
    </location>
</feature>
<dbReference type="SUPFAM" id="SSF49503">
    <property type="entry name" value="Cupredoxins"/>
    <property type="match status" value="3"/>
</dbReference>
<evidence type="ECO:0000256" key="2">
    <source>
        <dbReference type="ARBA" id="ARBA00022723"/>
    </source>
</evidence>
<organism evidence="7 8">
    <name type="scientific">Thraustotheca clavata</name>
    <dbReference type="NCBI Taxonomy" id="74557"/>
    <lineage>
        <taxon>Eukaryota</taxon>
        <taxon>Sar</taxon>
        <taxon>Stramenopiles</taxon>
        <taxon>Oomycota</taxon>
        <taxon>Saprolegniomycetes</taxon>
        <taxon>Saprolegniales</taxon>
        <taxon>Achlyaceae</taxon>
        <taxon>Thraustotheca</taxon>
    </lineage>
</organism>
<evidence type="ECO:0000256" key="3">
    <source>
        <dbReference type="ARBA" id="ARBA00023002"/>
    </source>
</evidence>
<keyword evidence="3" id="KW-0560">Oxidoreductase</keyword>
<feature type="domain" description="Plastocyanin-like" evidence="5">
    <location>
        <begin position="437"/>
        <end position="547"/>
    </location>
</feature>
<dbReference type="OrthoDB" id="2121828at2759"/>
<dbReference type="Pfam" id="PF07732">
    <property type="entry name" value="Cu-oxidase_3"/>
    <property type="match status" value="1"/>
</dbReference>
<feature type="domain" description="Plastocyanin-like" evidence="6">
    <location>
        <begin position="86"/>
        <end position="203"/>
    </location>
</feature>
<feature type="transmembrane region" description="Helical" evidence="4">
    <location>
        <begin position="16"/>
        <end position="36"/>
    </location>
</feature>
<comment type="similarity">
    <text evidence="1">Belongs to the multicopper oxidase family.</text>
</comment>
<protein>
    <recommendedName>
        <fullName evidence="9">Multicopper oxidase</fullName>
    </recommendedName>
</protein>
<keyword evidence="4" id="KW-1133">Transmembrane helix</keyword>
<dbReference type="GO" id="GO:0016491">
    <property type="term" value="F:oxidoreductase activity"/>
    <property type="evidence" value="ECO:0007669"/>
    <property type="project" value="UniProtKB-KW"/>
</dbReference>
<dbReference type="PANTHER" id="PTHR11709:SF2">
    <property type="entry name" value="MULTICOPPER OXIDASE LPR1"/>
    <property type="match status" value="1"/>
</dbReference>
<sequence>MYGTIEIHKTKKRTRALVVALILLLLAVLYLFYAHFTISSSPVLELSVNDYQLLKQPTAYKSHNGVLEATLTMQTTRFQNGPVAFNTRTYNGMFPGPTLCVKPGDTMRITLINQLLPDGDEGMINTMHNPNTTNLHVHGMHVSPSGLSDNVLRKDASGESLDMVIEIPKDHPLGIYHYHPHYHGSVFVQMGGGMVGAISVQEDTTEVDSVLILQSFSFEGDILGNLDDAAKVSNSSLLMNAALTNQAHQRIADFFPDYQPRYHAQVKDHPPFYIVNGQYLPRIPLQECERKAFYIVNGGPTDILQLHVPGCSMEVFSKDSFPPANKHPKYVVVPPGGRVGIIFECQLNGKPSGVFPLVSLPHHKDDDYMGKDTDIYHGVLALFHVEPAIKPLLSNPPMVVNEMNDLSNIKPQDEHIERFVMKFSSGSDEIRNGVVYTKFLMNDHSFSMDHKYQMKLNVLQEWTLMVEPIKKGKWNHPFHIHTNPFQIIEITPGKDIDYSVGDWRDTITLPLNGNVTIRFRPVDFTGMIVAHCHIVGHSDAGMIMLIEITP</sequence>
<dbReference type="Pfam" id="PF07731">
    <property type="entry name" value="Cu-oxidase_2"/>
    <property type="match status" value="1"/>
</dbReference>
<evidence type="ECO:0008006" key="9">
    <source>
        <dbReference type="Google" id="ProtNLM"/>
    </source>
</evidence>
<evidence type="ECO:0000259" key="6">
    <source>
        <dbReference type="Pfam" id="PF07732"/>
    </source>
</evidence>
<dbReference type="Proteomes" id="UP000243217">
    <property type="component" value="Unassembled WGS sequence"/>
</dbReference>
<dbReference type="Gene3D" id="2.60.40.420">
    <property type="entry name" value="Cupredoxins - blue copper proteins"/>
    <property type="match status" value="3"/>
</dbReference>
<dbReference type="InterPro" id="IPR011706">
    <property type="entry name" value="Cu-oxidase_C"/>
</dbReference>
<dbReference type="GO" id="GO:0005507">
    <property type="term" value="F:copper ion binding"/>
    <property type="evidence" value="ECO:0007669"/>
    <property type="project" value="InterPro"/>
</dbReference>
<reference evidence="7 8" key="1">
    <citation type="journal article" date="2014" name="Genome Biol. Evol.">
        <title>The secreted proteins of Achlya hypogyna and Thraustotheca clavata identify the ancestral oomycete secretome and reveal gene acquisitions by horizontal gene transfer.</title>
        <authorList>
            <person name="Misner I."/>
            <person name="Blouin N."/>
            <person name="Leonard G."/>
            <person name="Richards T.A."/>
            <person name="Lane C.E."/>
        </authorList>
    </citation>
    <scope>NUCLEOTIDE SEQUENCE [LARGE SCALE GENOMIC DNA]</scope>
    <source>
        <strain evidence="7 8">ATCC 34112</strain>
    </source>
</reference>
<keyword evidence="8" id="KW-1185">Reference proteome</keyword>
<accession>A0A1V9YT16</accession>
<dbReference type="InterPro" id="IPR002355">
    <property type="entry name" value="Cu_oxidase_Cu_BS"/>
</dbReference>
<dbReference type="PROSITE" id="PS00080">
    <property type="entry name" value="MULTICOPPER_OXIDASE2"/>
    <property type="match status" value="1"/>
</dbReference>
<keyword evidence="4" id="KW-0472">Membrane</keyword>
<keyword evidence="4" id="KW-0812">Transmembrane</keyword>
<evidence type="ECO:0000313" key="7">
    <source>
        <dbReference type="EMBL" id="OQR88771.1"/>
    </source>
</evidence>
<dbReference type="PANTHER" id="PTHR11709">
    <property type="entry name" value="MULTI-COPPER OXIDASE"/>
    <property type="match status" value="1"/>
</dbReference>
<name>A0A1V9YT16_9STRA</name>
<gene>
    <name evidence="7" type="ORF">THRCLA_10113</name>
</gene>
<dbReference type="AlphaFoldDB" id="A0A1V9YT16"/>
<dbReference type="InterPro" id="IPR011707">
    <property type="entry name" value="Cu-oxidase-like_N"/>
</dbReference>
<dbReference type="EMBL" id="JNBS01003023">
    <property type="protein sequence ID" value="OQR88771.1"/>
    <property type="molecule type" value="Genomic_DNA"/>
</dbReference>
<evidence type="ECO:0000256" key="1">
    <source>
        <dbReference type="ARBA" id="ARBA00010609"/>
    </source>
</evidence>